<comment type="similarity">
    <text evidence="1">Belongs to the glycosyl hydrolase 32 family.</text>
</comment>
<proteinExistence type="inferred from homology"/>
<dbReference type="InterPro" id="IPR023296">
    <property type="entry name" value="Glyco_hydro_beta-prop_sf"/>
</dbReference>
<dbReference type="Pfam" id="PF00251">
    <property type="entry name" value="Glyco_hydro_32N"/>
    <property type="match status" value="1"/>
</dbReference>
<dbReference type="Gene3D" id="2.115.10.20">
    <property type="entry name" value="Glycosyl hydrolase domain, family 43"/>
    <property type="match status" value="1"/>
</dbReference>
<evidence type="ECO:0000256" key="3">
    <source>
        <dbReference type="ARBA" id="ARBA00022801"/>
    </source>
</evidence>
<dbReference type="InterPro" id="IPR013320">
    <property type="entry name" value="ConA-like_dom_sf"/>
</dbReference>
<protein>
    <recommendedName>
        <fullName evidence="2">beta-fructofuranosidase</fullName>
        <ecNumber evidence="2">3.2.1.26</ecNumber>
    </recommendedName>
</protein>
<dbReference type="SUPFAM" id="SSF49899">
    <property type="entry name" value="Concanavalin A-like lectins/glucanases"/>
    <property type="match status" value="1"/>
</dbReference>
<organism evidence="6 7">
    <name type="scientific">Rhizobium herbae</name>
    <dbReference type="NCBI Taxonomy" id="508661"/>
    <lineage>
        <taxon>Bacteria</taxon>
        <taxon>Pseudomonadati</taxon>
        <taxon>Pseudomonadota</taxon>
        <taxon>Alphaproteobacteria</taxon>
        <taxon>Hyphomicrobiales</taxon>
        <taxon>Rhizobiaceae</taxon>
        <taxon>Rhizobium/Agrobacterium group</taxon>
        <taxon>Rhizobium</taxon>
    </lineage>
</organism>
<dbReference type="InterPro" id="IPR018053">
    <property type="entry name" value="Glyco_hydro_32_AS"/>
</dbReference>
<dbReference type="InterPro" id="IPR051214">
    <property type="entry name" value="GH32_Enzymes"/>
</dbReference>
<evidence type="ECO:0000256" key="4">
    <source>
        <dbReference type="ARBA" id="ARBA00023295"/>
    </source>
</evidence>
<evidence type="ECO:0000313" key="6">
    <source>
        <dbReference type="EMBL" id="MBW9065912.1"/>
    </source>
</evidence>
<dbReference type="InterPro" id="IPR013148">
    <property type="entry name" value="Glyco_hydro_32_N"/>
</dbReference>
<dbReference type="PANTHER" id="PTHR43101:SF1">
    <property type="entry name" value="BETA-FRUCTOSIDASE"/>
    <property type="match status" value="1"/>
</dbReference>
<evidence type="ECO:0000256" key="2">
    <source>
        <dbReference type="ARBA" id="ARBA00012758"/>
    </source>
</evidence>
<dbReference type="PANTHER" id="PTHR43101">
    <property type="entry name" value="BETA-FRUCTOSIDASE"/>
    <property type="match status" value="1"/>
</dbReference>
<dbReference type="EC" id="3.2.1.26" evidence="2"/>
<evidence type="ECO:0000259" key="5">
    <source>
        <dbReference type="Pfam" id="PF00251"/>
    </source>
</evidence>
<sequence length="572" mass="63071">MMHQATAPSLEYMQATISAILPAGTTAHIWLKALQEETPASLFATADGIEIGAVTTDNTEEFSFRTLSVSQGGETTFSYDPSTTELSIVYSYSRQSAMTEGVRVLYTRPTNAMPELPGSYHFRPPFGWMNDPNGFGRFGEKIHLFYQHYPHTPRWNTMHWGHAVSDDFLHWTHLPVFLFPPSELSARADGLGGAYSGSAIALPGEQGGVRIFFTEHIKGRRPEEQRQFAMKIEDMISADAAELILPQRPEGLDLKLDFRDPYVFKGPDGRWKMLLGSRDHSGGVILLYETDDPQAAGGWRFIGVLHREDRFKKKPAECPCMVPLGGAPDDPDTRWALIFGLLTSRDLATGRHNIAIATVGRFDGMSFAPEFEQELDFGTDAYAFQAFVDRSGPVGIAWLANWSDVSKDADMPTAMTLPRRLLLRDGALLTPPVDAVLTLRQNRIDSDGLLAGETVCLGNGMVEIFLDLSSPGNAFKLEFEHPETELSVQLDSEGLSIPFARAGDTIFPRYIAAGARPSSIRIFLDAGSIEVFADDGRWTGTKRLPGFEGVRTARLHAPDGNIASAGIWQLKL</sequence>
<accession>A0ABS7HH43</accession>
<dbReference type="SUPFAM" id="SSF75005">
    <property type="entry name" value="Arabinanase/levansucrase/invertase"/>
    <property type="match status" value="1"/>
</dbReference>
<dbReference type="EMBL" id="JAEUAO010000006">
    <property type="protein sequence ID" value="MBW9065912.1"/>
    <property type="molecule type" value="Genomic_DNA"/>
</dbReference>
<comment type="caution">
    <text evidence="6">The sequence shown here is derived from an EMBL/GenBank/DDBJ whole genome shotgun (WGS) entry which is preliminary data.</text>
</comment>
<dbReference type="PROSITE" id="PS00609">
    <property type="entry name" value="GLYCOSYL_HYDROL_F32"/>
    <property type="match status" value="1"/>
</dbReference>
<keyword evidence="3 6" id="KW-0378">Hydrolase</keyword>
<gene>
    <name evidence="6" type="ORF">JNB71_21625</name>
</gene>
<reference evidence="6 7" key="1">
    <citation type="journal article" date="2021" name="MBio">
        <title>Poor Competitiveness of Bradyrhizobium in Pigeon Pea Root Colonization in Indian Soils.</title>
        <authorList>
            <person name="Chalasani D."/>
            <person name="Basu A."/>
            <person name="Pullabhotla S.V.S.R.N."/>
            <person name="Jorrin B."/>
            <person name="Neal A.L."/>
            <person name="Poole P.S."/>
            <person name="Podile A.R."/>
            <person name="Tkacz A."/>
        </authorList>
    </citation>
    <scope>NUCLEOTIDE SEQUENCE [LARGE SCALE GENOMIC DNA]</scope>
    <source>
        <strain evidence="6 7">HU44</strain>
    </source>
</reference>
<evidence type="ECO:0000313" key="7">
    <source>
        <dbReference type="Proteomes" id="UP000757604"/>
    </source>
</evidence>
<evidence type="ECO:0000256" key="1">
    <source>
        <dbReference type="ARBA" id="ARBA00009902"/>
    </source>
</evidence>
<dbReference type="SMART" id="SM00640">
    <property type="entry name" value="Glyco_32"/>
    <property type="match status" value="1"/>
</dbReference>
<dbReference type="InterPro" id="IPR001362">
    <property type="entry name" value="Glyco_hydro_32"/>
</dbReference>
<dbReference type="RefSeq" id="WP_220373955.1">
    <property type="nucleotide sequence ID" value="NZ_JAEUAO010000006.1"/>
</dbReference>
<dbReference type="GO" id="GO:0016787">
    <property type="term" value="F:hydrolase activity"/>
    <property type="evidence" value="ECO:0007669"/>
    <property type="project" value="UniProtKB-KW"/>
</dbReference>
<dbReference type="Gene3D" id="2.60.120.560">
    <property type="entry name" value="Exo-inulinase, domain 1"/>
    <property type="match status" value="1"/>
</dbReference>
<name>A0ABS7HH43_9HYPH</name>
<feature type="domain" description="Glycosyl hydrolase family 32 N-terminal" evidence="5">
    <location>
        <begin position="121"/>
        <end position="430"/>
    </location>
</feature>
<keyword evidence="4" id="KW-0326">Glycosidase</keyword>
<keyword evidence="7" id="KW-1185">Reference proteome</keyword>
<dbReference type="Proteomes" id="UP000757604">
    <property type="component" value="Unassembled WGS sequence"/>
</dbReference>